<dbReference type="AlphaFoldDB" id="A0A495X283"/>
<dbReference type="GO" id="GO:0006355">
    <property type="term" value="P:regulation of DNA-templated transcription"/>
    <property type="evidence" value="ECO:0007669"/>
    <property type="project" value="InterPro"/>
</dbReference>
<evidence type="ECO:0000259" key="4">
    <source>
        <dbReference type="SMART" id="SM00862"/>
    </source>
</evidence>
<dbReference type="SMART" id="SM00862">
    <property type="entry name" value="Trans_reg_C"/>
    <property type="match status" value="1"/>
</dbReference>
<proteinExistence type="inferred from homology"/>
<evidence type="ECO:0000256" key="1">
    <source>
        <dbReference type="ARBA" id="ARBA00005820"/>
    </source>
</evidence>
<dbReference type="InterPro" id="IPR011990">
    <property type="entry name" value="TPR-like_helical_dom_sf"/>
</dbReference>
<evidence type="ECO:0000259" key="5">
    <source>
        <dbReference type="SMART" id="SM01043"/>
    </source>
</evidence>
<dbReference type="InterPro" id="IPR001867">
    <property type="entry name" value="OmpR/PhoB-type_DNA-bd"/>
</dbReference>
<dbReference type="GO" id="GO:0000160">
    <property type="term" value="P:phosphorelay signal transduction system"/>
    <property type="evidence" value="ECO:0007669"/>
    <property type="project" value="InterPro"/>
</dbReference>
<dbReference type="Gene3D" id="1.10.10.10">
    <property type="entry name" value="Winged helix-like DNA-binding domain superfamily/Winged helix DNA-binding domain"/>
    <property type="match status" value="1"/>
</dbReference>
<accession>A0A495X283</accession>
<dbReference type="SUPFAM" id="SSF48452">
    <property type="entry name" value="TPR-like"/>
    <property type="match status" value="2"/>
</dbReference>
<dbReference type="Pfam" id="PF03704">
    <property type="entry name" value="BTAD"/>
    <property type="match status" value="1"/>
</dbReference>
<dbReference type="Pfam" id="PF00486">
    <property type="entry name" value="Trans_reg_C"/>
    <property type="match status" value="1"/>
</dbReference>
<dbReference type="Gene3D" id="3.40.50.300">
    <property type="entry name" value="P-loop containing nucleotide triphosphate hydrolases"/>
    <property type="match status" value="1"/>
</dbReference>
<evidence type="ECO:0000313" key="6">
    <source>
        <dbReference type="EMBL" id="RKT67606.1"/>
    </source>
</evidence>
<dbReference type="Proteomes" id="UP000272729">
    <property type="component" value="Unassembled WGS sequence"/>
</dbReference>
<dbReference type="Gene3D" id="1.25.40.10">
    <property type="entry name" value="Tetratricopeptide repeat domain"/>
    <property type="match status" value="2"/>
</dbReference>
<feature type="domain" description="Bacterial transcriptional activator" evidence="5">
    <location>
        <begin position="101"/>
        <end position="245"/>
    </location>
</feature>
<feature type="domain" description="OmpR/PhoB-type" evidence="4">
    <location>
        <begin position="22"/>
        <end position="96"/>
    </location>
</feature>
<organism evidence="6 7">
    <name type="scientific">Saccharothrix variisporea</name>
    <dbReference type="NCBI Taxonomy" id="543527"/>
    <lineage>
        <taxon>Bacteria</taxon>
        <taxon>Bacillati</taxon>
        <taxon>Actinomycetota</taxon>
        <taxon>Actinomycetes</taxon>
        <taxon>Pseudonocardiales</taxon>
        <taxon>Pseudonocardiaceae</taxon>
        <taxon>Saccharothrix</taxon>
    </lineage>
</organism>
<dbReference type="InterPro" id="IPR003593">
    <property type="entry name" value="AAA+_ATPase"/>
</dbReference>
<comment type="caution">
    <text evidence="6">The sequence shown here is derived from an EMBL/GenBank/DDBJ whole genome shotgun (WGS) entry which is preliminary data.</text>
</comment>
<gene>
    <name evidence="6" type="ORF">DFJ66_0782</name>
</gene>
<dbReference type="Pfam" id="PF13401">
    <property type="entry name" value="AAA_22"/>
    <property type="match status" value="1"/>
</dbReference>
<evidence type="ECO:0000256" key="2">
    <source>
        <dbReference type="ARBA" id="ARBA00023125"/>
    </source>
</evidence>
<reference evidence="6 7" key="1">
    <citation type="submission" date="2018-10" db="EMBL/GenBank/DDBJ databases">
        <title>Sequencing the genomes of 1000 actinobacteria strains.</title>
        <authorList>
            <person name="Klenk H.-P."/>
        </authorList>
    </citation>
    <scope>NUCLEOTIDE SEQUENCE [LARGE SCALE GENOMIC DNA]</scope>
    <source>
        <strain evidence="6 7">DSM 43911</strain>
    </source>
</reference>
<feature type="domain" description="AAA+ ATPase" evidence="3">
    <location>
        <begin position="283"/>
        <end position="442"/>
    </location>
</feature>
<dbReference type="SMART" id="SM01043">
    <property type="entry name" value="BTAD"/>
    <property type="match status" value="1"/>
</dbReference>
<dbReference type="InterPro" id="IPR058852">
    <property type="entry name" value="HTH_77"/>
</dbReference>
<keyword evidence="2" id="KW-0238">DNA-binding</keyword>
<dbReference type="PANTHER" id="PTHR47691">
    <property type="entry name" value="REGULATOR-RELATED"/>
    <property type="match status" value="1"/>
</dbReference>
<protein>
    <submittedName>
        <fullName evidence="6">Putative ATPase</fullName>
    </submittedName>
</protein>
<dbReference type="InterPro" id="IPR005158">
    <property type="entry name" value="BTAD"/>
</dbReference>
<dbReference type="GO" id="GO:0016887">
    <property type="term" value="F:ATP hydrolysis activity"/>
    <property type="evidence" value="ECO:0007669"/>
    <property type="project" value="InterPro"/>
</dbReference>
<dbReference type="SMART" id="SM00382">
    <property type="entry name" value="AAA"/>
    <property type="match status" value="1"/>
</dbReference>
<evidence type="ECO:0000259" key="3">
    <source>
        <dbReference type="SMART" id="SM00382"/>
    </source>
</evidence>
<dbReference type="Pfam" id="PF25872">
    <property type="entry name" value="HTH_77"/>
    <property type="match status" value="1"/>
</dbReference>
<dbReference type="EMBL" id="RBXR01000001">
    <property type="protein sequence ID" value="RKT67606.1"/>
    <property type="molecule type" value="Genomic_DNA"/>
</dbReference>
<sequence length="927" mass="97908">MLGAVPGVEVRVLGPVDVRAQGVPITLDRPLERALVARLALARGAAVSDQRLAEDLWGDGELARPRERLRVLVSRLRASLGDAAGAVSRSAAGYALDAVPVDLVAVEEAAGRVRDAVRAGDVQRVRGAAAEALACWRDTALADVRSVPFAAAEGDRLDAVRLDLLVERVDAELALGLTADTATLAPLVAAHPLHERLAGLLAVAHYRAGRQADALAVLAALRRTLAEELGVDPAPDTAALELRLLRHDPALAPRPPTTRLPVPPTALFGRDGEVEALTERVNQARVVTLTGTAGSGKTRLALEVARRVSRPVVWLDLTPLRAVDELTPALLDAVGLEAGQGDPVPRIATALRGALLVVDNAEHVVDPAAALLGPLLRHGDGLSVLVTSQRPLLITGEEVHRVGPLPAPAAVGLFCARSDADPGPAVEAICAAVDRLPLGVALAAGLTRVLSVEQVAARLDDRLRLLVGGSRDAGVRHTSLRAALDWSHDLLDDSSRSVLRQLAVFVGGWTLEAAERVVSGEGVAAAVADLVDRSLVTVSAGPRFGMLETVRQYALDRLAASGEEEDVRARHLAWCAAHAAAHDVREETAQTVASLFAEWPNLLSALEHAPGTPRAADGLRLALSLDDAWMVRGQSAQVRRIYEALVDAPGVTDSERVRALSNYAFACAQSGRTLMASHLLDRAEKLAVEDDERMRVLYHRGVTEIERGRPAEALVPLRSGLAIADRLGRPVSSSAFLCSIGMALMWSGELTEALAAHTRANDIDRSLDDEHGLVRGLVNEATVLLASGRVAVALDRVAEAERLAVRLGDTVGLTHVGMIRGRAATDPHQAAGLFRAVLAQAEPGTDADLIRVDLATALLRSGDRAGAQSIVDDLVAGQTEEGLVWLVTRPVLAALTKDPELAAATVVEYTSRSFGWPPSVSLLRRLT</sequence>
<dbReference type="SUPFAM" id="SSF46894">
    <property type="entry name" value="C-terminal effector domain of the bipartite response regulators"/>
    <property type="match status" value="1"/>
</dbReference>
<dbReference type="InterPro" id="IPR027417">
    <property type="entry name" value="P-loop_NTPase"/>
</dbReference>
<dbReference type="SUPFAM" id="SSF52540">
    <property type="entry name" value="P-loop containing nucleoside triphosphate hydrolases"/>
    <property type="match status" value="1"/>
</dbReference>
<dbReference type="CDD" id="cd15831">
    <property type="entry name" value="BTAD"/>
    <property type="match status" value="1"/>
</dbReference>
<evidence type="ECO:0000313" key="7">
    <source>
        <dbReference type="Proteomes" id="UP000272729"/>
    </source>
</evidence>
<comment type="similarity">
    <text evidence="1">Belongs to the AfsR/DnrI/RedD regulatory family.</text>
</comment>
<dbReference type="InterPro" id="IPR036388">
    <property type="entry name" value="WH-like_DNA-bd_sf"/>
</dbReference>
<name>A0A495X283_9PSEU</name>
<dbReference type="InterPro" id="IPR049945">
    <property type="entry name" value="AAA_22"/>
</dbReference>
<keyword evidence="7" id="KW-1185">Reference proteome</keyword>
<dbReference type="InterPro" id="IPR016032">
    <property type="entry name" value="Sig_transdc_resp-reg_C-effctor"/>
</dbReference>
<dbReference type="GO" id="GO:0003677">
    <property type="term" value="F:DNA binding"/>
    <property type="evidence" value="ECO:0007669"/>
    <property type="project" value="UniProtKB-KW"/>
</dbReference>
<dbReference type="PANTHER" id="PTHR47691:SF3">
    <property type="entry name" value="HTH-TYPE TRANSCRIPTIONAL REGULATOR RV0890C-RELATED"/>
    <property type="match status" value="1"/>
</dbReference>